<dbReference type="GO" id="GO:0005737">
    <property type="term" value="C:cytoplasm"/>
    <property type="evidence" value="ECO:0007669"/>
    <property type="project" value="UniProtKB-SubCell"/>
</dbReference>
<dbReference type="PANTHER" id="PTHR14344">
    <property type="entry name" value="WD REPEAT PROTEIN"/>
    <property type="match status" value="1"/>
</dbReference>
<dbReference type="Gene3D" id="2.130.10.10">
    <property type="entry name" value="YVTN repeat-like/Quinoprotein amine dehydrogenase"/>
    <property type="match status" value="3"/>
</dbReference>
<feature type="repeat" description="WD" evidence="7">
    <location>
        <begin position="217"/>
        <end position="267"/>
    </location>
</feature>
<dbReference type="InterPro" id="IPR036322">
    <property type="entry name" value="WD40_repeat_dom_sf"/>
</dbReference>
<reference evidence="8" key="1">
    <citation type="submission" date="2018-12" db="EMBL/GenBank/DDBJ databases">
        <authorList>
            <person name="Syme R.A."/>
            <person name="Farfan-Caceres L."/>
            <person name="Lichtenzveig J."/>
        </authorList>
    </citation>
    <scope>NUCLEOTIDE SEQUENCE</scope>
    <source>
        <strain evidence="8">Al4</strain>
    </source>
</reference>
<keyword evidence="9" id="KW-1185">Reference proteome</keyword>
<dbReference type="PROSITE" id="PS00678">
    <property type="entry name" value="WD_REPEATS_1"/>
    <property type="match status" value="1"/>
</dbReference>
<comment type="caution">
    <text evidence="8">The sequence shown here is derived from an EMBL/GenBank/DDBJ whole genome shotgun (WGS) entry which is preliminary data.</text>
</comment>
<keyword evidence="5" id="KW-0677">Repeat</keyword>
<dbReference type="InterPro" id="IPR051973">
    <property type="entry name" value="tRNA_Anticodon_Mtase-Reg"/>
</dbReference>
<dbReference type="Proteomes" id="UP000651452">
    <property type="component" value="Unassembled WGS sequence"/>
</dbReference>
<dbReference type="SUPFAM" id="SSF50978">
    <property type="entry name" value="WD40 repeat-like"/>
    <property type="match status" value="2"/>
</dbReference>
<evidence type="ECO:0000256" key="4">
    <source>
        <dbReference type="ARBA" id="ARBA00022694"/>
    </source>
</evidence>
<evidence type="ECO:0000256" key="2">
    <source>
        <dbReference type="ARBA" id="ARBA00022490"/>
    </source>
</evidence>
<name>A0A8H7J934_9PLEO</name>
<dbReference type="InterPro" id="IPR019775">
    <property type="entry name" value="WD40_repeat_CS"/>
</dbReference>
<evidence type="ECO:0000256" key="7">
    <source>
        <dbReference type="PROSITE-ProRule" id="PRU00221"/>
    </source>
</evidence>
<dbReference type="EMBL" id="RZGK01000005">
    <property type="protein sequence ID" value="KAF9698758.1"/>
    <property type="molecule type" value="Genomic_DNA"/>
</dbReference>
<evidence type="ECO:0000256" key="1">
    <source>
        <dbReference type="ARBA" id="ARBA00004496"/>
    </source>
</evidence>
<dbReference type="GO" id="GO:0030488">
    <property type="term" value="P:tRNA methylation"/>
    <property type="evidence" value="ECO:0007669"/>
    <property type="project" value="TreeGrafter"/>
</dbReference>
<reference evidence="8" key="2">
    <citation type="submission" date="2020-09" db="EMBL/GenBank/DDBJ databases">
        <title>Reference genome assembly for Australian Ascochyta lentis isolate Al4.</title>
        <authorList>
            <person name="Lee R.C."/>
            <person name="Farfan-Caceres L.M."/>
            <person name="Debler J.W."/>
            <person name="Williams A.H."/>
            <person name="Henares B.M."/>
        </authorList>
    </citation>
    <scope>NUCLEOTIDE SEQUENCE</scope>
    <source>
        <strain evidence="8">Al4</strain>
    </source>
</reference>
<dbReference type="InterPro" id="IPR001680">
    <property type="entry name" value="WD40_rpt"/>
</dbReference>
<dbReference type="OrthoDB" id="5594999at2759"/>
<proteinExistence type="inferred from homology"/>
<dbReference type="InterPro" id="IPR015943">
    <property type="entry name" value="WD40/YVTN_repeat-like_dom_sf"/>
</dbReference>
<evidence type="ECO:0000256" key="5">
    <source>
        <dbReference type="ARBA" id="ARBA00022737"/>
    </source>
</evidence>
<dbReference type="SMART" id="SM00320">
    <property type="entry name" value="WD40"/>
    <property type="match status" value="6"/>
</dbReference>
<evidence type="ECO:0000313" key="9">
    <source>
        <dbReference type="Proteomes" id="UP000651452"/>
    </source>
</evidence>
<dbReference type="PANTHER" id="PTHR14344:SF3">
    <property type="entry name" value="WD REPEAT-CONTAINING PROTEIN 6"/>
    <property type="match status" value="1"/>
</dbReference>
<feature type="repeat" description="WD" evidence="7">
    <location>
        <begin position="851"/>
        <end position="892"/>
    </location>
</feature>
<keyword evidence="4" id="KW-0819">tRNA processing</keyword>
<protein>
    <submittedName>
        <fullName evidence="8">Uncharacterized protein</fullName>
    </submittedName>
</protein>
<keyword evidence="2" id="KW-0963">Cytoplasm</keyword>
<comment type="similarity">
    <text evidence="6">Belongs to the WD repeat WDR6 family.</text>
</comment>
<keyword evidence="3 7" id="KW-0853">WD repeat</keyword>
<dbReference type="Pfam" id="PF00400">
    <property type="entry name" value="WD40"/>
    <property type="match status" value="2"/>
</dbReference>
<dbReference type="AlphaFoldDB" id="A0A8H7J934"/>
<gene>
    <name evidence="8" type="ORF">EKO04_002931</name>
</gene>
<accession>A0A8H7J934</accession>
<evidence type="ECO:0000313" key="8">
    <source>
        <dbReference type="EMBL" id="KAF9698758.1"/>
    </source>
</evidence>
<organism evidence="8 9">
    <name type="scientific">Ascochyta lentis</name>
    <dbReference type="NCBI Taxonomy" id="205686"/>
    <lineage>
        <taxon>Eukaryota</taxon>
        <taxon>Fungi</taxon>
        <taxon>Dikarya</taxon>
        <taxon>Ascomycota</taxon>
        <taxon>Pezizomycotina</taxon>
        <taxon>Dothideomycetes</taxon>
        <taxon>Pleosporomycetidae</taxon>
        <taxon>Pleosporales</taxon>
        <taxon>Pleosporineae</taxon>
        <taxon>Didymellaceae</taxon>
        <taxon>Ascochyta</taxon>
    </lineage>
</organism>
<dbReference type="SUPFAM" id="SSF82171">
    <property type="entry name" value="DPP6 N-terminal domain-like"/>
    <property type="match status" value="1"/>
</dbReference>
<sequence length="1159" mass="126270">MSPTLHHESTRVPVTALASCGSLLIAAEGPFLRFYHAKTSRYIESKRVFEAQAIHGISVYAEELDGVTNLLVWGGRLVRAFRISSVPDKHAHEPLCLCLSNVVKASDWILDLAPRMSSLEDEDVYSQGICAAVTAHNALLKLTVQYQHANALSSSALILGVSELTSSSRSILYSAHLLWESSNCILVAAGTAFGEIMYWSWSEPSHGDAVSRVHQVFLGHEGSIFDVRISKELPRGCCGTLKRVIASCSDDRTIRLWDVSDVDANVTDKDTVDDGDEAQRTRHTGFSIAATDVQSDELKCLAIGWGHTSRVWKVRFLDSSPCDGTLSLLSAGEDATSRTWNLVTNSEKGKARPFTLLQTGCAAYHNGKNMWSMAIYRLDVDSLRVACGAADSKLTTHPLLSGGQSSQGRHNPVAEYTIQDLLHMAQPVPEEKQLQQPAKFSKKTADSIRSYCFLDNQSFIIVTNSGKVFIESFLSTPSSALQGSVTKSTLVDQLDELSGYSTCTGVPTHGIAFLAGTRGDVYMYSKRHSTLKKVHKVIGKVGRLFVTDATTPGGRKQLVLLINTLGSGPELLCMDMSKTSIPEDLKPVYISGCGTLTGSTITSMSIVGAGSDGKFLILGFRRGSLGLYNVSYAGLNDVPCETNHVQSNVYRIVEKAHGEESVNAIEFVPSPESAKVGYLYSVGRDGCLAIHLVDLVKNIVQLVHHLTLPIGPFIEGFYFQDGHLLVHGFSSKKWVLYDVTSEEEVMGIETGGAHRSWAYQRHLDPSTPQSGGTLVWTRTSSLHICSQEGSSHGVLRSGSHGREIKAVAVSPRQDPSQYTVERGDLIATGAEDTDIKIFQYINGEPVCRTTLRKHTTGIQHLQWSDDGIYLFSSAGSEEFYIWRIRALPTVVDIGVVCEYVYVPESEFSDLRIMSFDVSRHGSAYTIAMVFSDSSVKTYRYDPLNAPRWQPLAKGIYFTSCLTQCAFLSPTSLLTAGTDGHAVLWSLSSRKLEWEHPVRIHQNASKTMSSHTNDDGTTLIVSGGDDGALAFLLAYSALPESSSSPQKAYASPPVLVNRAHGSAITACTVVAVQCHVYVFTSGNDEWIRLWEVVIEDNGESDSSKAGLEKLGIKRVGKIRTSVADVSSMAVLNNDGETARALVCGVGMEVIRLDTRDNMAT</sequence>
<evidence type="ECO:0000256" key="3">
    <source>
        <dbReference type="ARBA" id="ARBA00022574"/>
    </source>
</evidence>
<comment type="subcellular location">
    <subcellularLocation>
        <location evidence="1">Cytoplasm</location>
    </subcellularLocation>
</comment>
<evidence type="ECO:0000256" key="6">
    <source>
        <dbReference type="ARBA" id="ARBA00038255"/>
    </source>
</evidence>
<dbReference type="PROSITE" id="PS50082">
    <property type="entry name" value="WD_REPEATS_2"/>
    <property type="match status" value="2"/>
</dbReference>